<dbReference type="PANTHER" id="PTHR42852">
    <property type="entry name" value="THIOL:DISULFIDE INTERCHANGE PROTEIN DSBE"/>
    <property type="match status" value="1"/>
</dbReference>
<sequence length="158" mass="18231">MRKLHLLLLLFGFLSYSQQNVPNIKTTSIDGKTVSIQTDFLEKDKLYLFSFWATWCSPCIQELDAINEVYEDWKKNLNVELIAVSTDDSRTQKRVKPLVNGKGWNYTILLDTNQEFKRSLGISNIPYLIVIKNGKIVFTENGHTPGNEDKLFEKLKSL</sequence>
<dbReference type="PANTHER" id="PTHR42852:SF13">
    <property type="entry name" value="PROTEIN DIPZ"/>
    <property type="match status" value="1"/>
</dbReference>
<dbReference type="EMBL" id="BAABCS010000021">
    <property type="protein sequence ID" value="GAA4057329.1"/>
    <property type="molecule type" value="Genomic_DNA"/>
</dbReference>
<keyword evidence="4" id="KW-1185">Reference proteome</keyword>
<name>A0ABP7V1R1_9FLAO</name>
<dbReference type="InterPro" id="IPR013766">
    <property type="entry name" value="Thioredoxin_domain"/>
</dbReference>
<feature type="signal peptide" evidence="1">
    <location>
        <begin position="1"/>
        <end position="19"/>
    </location>
</feature>
<feature type="domain" description="Thioredoxin" evidence="2">
    <location>
        <begin position="15"/>
        <end position="158"/>
    </location>
</feature>
<keyword evidence="1" id="KW-0732">Signal</keyword>
<feature type="chain" id="PRO_5046768753" description="Thioredoxin domain-containing protein" evidence="1">
    <location>
        <begin position="20"/>
        <end position="158"/>
    </location>
</feature>
<organism evidence="3 4">
    <name type="scientific">Flavobacterium chungnamense</name>
    <dbReference type="NCBI Taxonomy" id="706182"/>
    <lineage>
        <taxon>Bacteria</taxon>
        <taxon>Pseudomonadati</taxon>
        <taxon>Bacteroidota</taxon>
        <taxon>Flavobacteriia</taxon>
        <taxon>Flavobacteriales</taxon>
        <taxon>Flavobacteriaceae</taxon>
        <taxon>Flavobacterium</taxon>
    </lineage>
</organism>
<dbReference type="InterPro" id="IPR036249">
    <property type="entry name" value="Thioredoxin-like_sf"/>
</dbReference>
<evidence type="ECO:0000256" key="1">
    <source>
        <dbReference type="SAM" id="SignalP"/>
    </source>
</evidence>
<reference evidence="4" key="1">
    <citation type="journal article" date="2019" name="Int. J. Syst. Evol. Microbiol.">
        <title>The Global Catalogue of Microorganisms (GCM) 10K type strain sequencing project: providing services to taxonomists for standard genome sequencing and annotation.</title>
        <authorList>
            <consortium name="The Broad Institute Genomics Platform"/>
            <consortium name="The Broad Institute Genome Sequencing Center for Infectious Disease"/>
            <person name="Wu L."/>
            <person name="Ma J."/>
        </authorList>
    </citation>
    <scope>NUCLEOTIDE SEQUENCE [LARGE SCALE GENOMIC DNA]</scope>
    <source>
        <strain evidence="4">JCM 17068</strain>
    </source>
</reference>
<evidence type="ECO:0000313" key="3">
    <source>
        <dbReference type="EMBL" id="GAA4057329.1"/>
    </source>
</evidence>
<protein>
    <recommendedName>
        <fullName evidence="2">Thioredoxin domain-containing protein</fullName>
    </recommendedName>
</protein>
<dbReference type="Gene3D" id="3.40.30.10">
    <property type="entry name" value="Glutaredoxin"/>
    <property type="match status" value="1"/>
</dbReference>
<comment type="caution">
    <text evidence="3">The sequence shown here is derived from an EMBL/GenBank/DDBJ whole genome shotgun (WGS) entry which is preliminary data.</text>
</comment>
<dbReference type="InterPro" id="IPR050553">
    <property type="entry name" value="Thioredoxin_ResA/DsbE_sf"/>
</dbReference>
<dbReference type="InterPro" id="IPR000866">
    <property type="entry name" value="AhpC/TSA"/>
</dbReference>
<dbReference type="CDD" id="cd02966">
    <property type="entry name" value="TlpA_like_family"/>
    <property type="match status" value="1"/>
</dbReference>
<accession>A0ABP7V1R1</accession>
<dbReference type="RefSeq" id="WP_345095119.1">
    <property type="nucleotide sequence ID" value="NZ_BAABCS010000021.1"/>
</dbReference>
<dbReference type="SUPFAM" id="SSF52833">
    <property type="entry name" value="Thioredoxin-like"/>
    <property type="match status" value="1"/>
</dbReference>
<dbReference type="PROSITE" id="PS51352">
    <property type="entry name" value="THIOREDOXIN_2"/>
    <property type="match status" value="1"/>
</dbReference>
<proteinExistence type="predicted"/>
<dbReference type="Proteomes" id="UP001500426">
    <property type="component" value="Unassembled WGS sequence"/>
</dbReference>
<evidence type="ECO:0000313" key="4">
    <source>
        <dbReference type="Proteomes" id="UP001500426"/>
    </source>
</evidence>
<evidence type="ECO:0000259" key="2">
    <source>
        <dbReference type="PROSITE" id="PS51352"/>
    </source>
</evidence>
<dbReference type="Pfam" id="PF00578">
    <property type="entry name" value="AhpC-TSA"/>
    <property type="match status" value="1"/>
</dbReference>
<gene>
    <name evidence="3" type="ORF">GCM10022388_25020</name>
</gene>